<dbReference type="Gene3D" id="1.25.40.10">
    <property type="entry name" value="Tetratricopeptide repeat domain"/>
    <property type="match status" value="1"/>
</dbReference>
<dbReference type="HOGENOM" id="CLU_166682_0_0_7"/>
<dbReference type="Proteomes" id="UP000007347">
    <property type="component" value="Chromosome"/>
</dbReference>
<dbReference type="EMBL" id="FO203503">
    <property type="protein sequence ID" value="CCK81462.1"/>
    <property type="molecule type" value="Genomic_DNA"/>
</dbReference>
<dbReference type="AlphaFoldDB" id="K0NRB2"/>
<dbReference type="KEGG" id="dto:TOL2_C33050"/>
<evidence type="ECO:0000313" key="2">
    <source>
        <dbReference type="Proteomes" id="UP000007347"/>
    </source>
</evidence>
<dbReference type="SUPFAM" id="SSF48452">
    <property type="entry name" value="TPR-like"/>
    <property type="match status" value="1"/>
</dbReference>
<evidence type="ECO:0008006" key="3">
    <source>
        <dbReference type="Google" id="ProtNLM"/>
    </source>
</evidence>
<keyword evidence="2" id="KW-1185">Reference proteome</keyword>
<proteinExistence type="predicted"/>
<sequence>MEAGNNGDFDTAFLNITEALDHTRALDKKCLEAKLLNNLGILYTMQGAWDTALLNYDESLDIVVKYYGNTNFLYRTLQKNIQYLLIPM</sequence>
<gene>
    <name evidence="1" type="ordered locus">TOL2_C33050</name>
</gene>
<organism evidence="1 2">
    <name type="scientific">Desulfobacula toluolica (strain DSM 7467 / Tol2)</name>
    <dbReference type="NCBI Taxonomy" id="651182"/>
    <lineage>
        <taxon>Bacteria</taxon>
        <taxon>Pseudomonadati</taxon>
        <taxon>Thermodesulfobacteriota</taxon>
        <taxon>Desulfobacteria</taxon>
        <taxon>Desulfobacterales</taxon>
        <taxon>Desulfobacteraceae</taxon>
        <taxon>Desulfobacula</taxon>
    </lineage>
</organism>
<protein>
    <recommendedName>
        <fullName evidence="3">Tetratricopeptide repeat protein</fullName>
    </recommendedName>
</protein>
<reference evidence="1 2" key="1">
    <citation type="journal article" date="2013" name="Environ. Microbiol.">
        <title>Complete genome, catabolic sub-proteomes and key-metabolites of Desulfobacula toluolica Tol2, a marine, aromatic compound-degrading, sulfate-reducing bacterium.</title>
        <authorList>
            <person name="Wohlbrand L."/>
            <person name="Jacob J.H."/>
            <person name="Kube M."/>
            <person name="Mussmann M."/>
            <person name="Jarling R."/>
            <person name="Beck A."/>
            <person name="Amann R."/>
            <person name="Wilkes H."/>
            <person name="Reinhardt R."/>
            <person name="Rabus R."/>
        </authorList>
    </citation>
    <scope>NUCLEOTIDE SEQUENCE [LARGE SCALE GENOMIC DNA]</scope>
    <source>
        <strain evidence="2">DSM 7467 / Tol2</strain>
    </source>
</reference>
<accession>K0NRB2</accession>
<dbReference type="InterPro" id="IPR011990">
    <property type="entry name" value="TPR-like_helical_dom_sf"/>
</dbReference>
<evidence type="ECO:0000313" key="1">
    <source>
        <dbReference type="EMBL" id="CCK81462.1"/>
    </source>
</evidence>
<name>K0NRB2_DESTT</name>